<accession>A0A844H0I4</accession>
<reference evidence="2 3" key="1">
    <citation type="submission" date="2019-11" db="EMBL/GenBank/DDBJ databases">
        <authorList>
            <person name="Dong K."/>
        </authorList>
    </citation>
    <scope>NUCLEOTIDE SEQUENCE [LARGE SCALE GENOMIC DNA]</scope>
    <source>
        <strain evidence="2 3">JCM 17370</strain>
    </source>
</reference>
<dbReference type="EMBL" id="WMIF01000001">
    <property type="protein sequence ID" value="MTH32983.1"/>
    <property type="molecule type" value="Genomic_DNA"/>
</dbReference>
<evidence type="ECO:0000259" key="1">
    <source>
        <dbReference type="Pfam" id="PF10135"/>
    </source>
</evidence>
<evidence type="ECO:0000313" key="2">
    <source>
        <dbReference type="EMBL" id="MTH32983.1"/>
    </source>
</evidence>
<gene>
    <name evidence="2" type="ORF">GL279_00020</name>
</gene>
<organism evidence="2 3">
    <name type="scientific">Paracoccus limosus</name>
    <dbReference type="NCBI Taxonomy" id="913252"/>
    <lineage>
        <taxon>Bacteria</taxon>
        <taxon>Pseudomonadati</taxon>
        <taxon>Pseudomonadota</taxon>
        <taxon>Alphaproteobacteria</taxon>
        <taxon>Rhodobacterales</taxon>
        <taxon>Paracoccaceae</taxon>
        <taxon>Paracoccus</taxon>
    </lineage>
</organism>
<sequence length="63" mass="6514">MSDGLEKAFLGEMLKYAGPQPMQGAFGGGIGEEQFSSMMTETYADALAKRLDLGLAGRIGGAA</sequence>
<proteinExistence type="predicted"/>
<dbReference type="InterPro" id="IPR019301">
    <property type="entry name" value="Flagellar_prot_FlgJ_N"/>
</dbReference>
<dbReference type="AlphaFoldDB" id="A0A844H0I4"/>
<evidence type="ECO:0000313" key="3">
    <source>
        <dbReference type="Proteomes" id="UP000442533"/>
    </source>
</evidence>
<feature type="domain" description="Flagellar protein FlgJ N-terminal" evidence="1">
    <location>
        <begin position="21"/>
        <end position="56"/>
    </location>
</feature>
<name>A0A844H0I4_9RHOB</name>
<comment type="caution">
    <text evidence="2">The sequence shown here is derived from an EMBL/GenBank/DDBJ whole genome shotgun (WGS) entry which is preliminary data.</text>
</comment>
<keyword evidence="3" id="KW-1185">Reference proteome</keyword>
<dbReference type="Proteomes" id="UP000442533">
    <property type="component" value="Unassembled WGS sequence"/>
</dbReference>
<protein>
    <recommendedName>
        <fullName evidence="1">Flagellar protein FlgJ N-terminal domain-containing protein</fullName>
    </recommendedName>
</protein>
<dbReference type="Pfam" id="PF10135">
    <property type="entry name" value="Rod-binding"/>
    <property type="match status" value="1"/>
</dbReference>